<dbReference type="SMART" id="SM00260">
    <property type="entry name" value="CheW"/>
    <property type="match status" value="1"/>
</dbReference>
<proteinExistence type="predicted"/>
<dbReference type="RefSeq" id="WP_015949755.1">
    <property type="nucleotide sequence ID" value="NC_011768.1"/>
</dbReference>
<dbReference type="InterPro" id="IPR036061">
    <property type="entry name" value="CheW-like_dom_sf"/>
</dbReference>
<dbReference type="Gene3D" id="2.30.30.40">
    <property type="entry name" value="SH3 Domains"/>
    <property type="match status" value="1"/>
</dbReference>
<sequence length="884" mass="98572">MTETFVYKDVILPKRLQGIINCMADVESCREELGKLGSQWDLLTILGQMGGTRTDMTGIRMAFQDLTVELLSQLGLESLKKTVQDISAKAQVVVDIVIRNLFERTADIGFLATDDDIRDFLSEIKLFKAKDEGASHDRRKHTAAIVKRFEEYVAKYSVYFDIVLMDTEGRVVARLDEMQKVEQSKDPLIREALCTTGDYVEVFRGTDLLPNAGDSLVYAYRVTQNNDAGSRALGVLALCFRFQNEMDGVFKNLKSEDDWAVITLLDKEGKVIASSDGWHVPIGATMELALDAEYRIVPFAGRQYLAKTCQTKGYEGFFGLGWLGHVMLPLDHAFDQSGDSDLKQRVEETILEAVMSDPQLFSEELRGIPIQADQIQSELERTVWNGNVCESDSSSKVLLWNISRAGSRTKAVFEESIGNLHETVVSAILGDVEFQAALGVDIMDRNLYERANDCRWWALTSAFRRLLAKPQVEAGDRRKISEILQYINGLYTVYTNLFVYDSRGRILAVSNPAEEEIVDSILSEKWVAQTLSLRNSQRYSVSPFEKTDLYNGRHTYVYGASITDLNDPSRVLGGIGIVFDSEPQFEAMLKDSLPRNNRDEISKGCFGIFADRNQTIISSTDPAHPVGEKLDIEAELFSLPNGEKTSCILEYRGQYYAVGACTSFGYREYKVSDSYRNDIIGLVFVPLAKVQEPKAGAALRREFGMDIGRARTGGEDCVEMATFYIGAKWLGVNAQCVVEAVNFQGVSAIPGAHPIVRGKMLYNNHVIPVLLIHSELRAAKPADESYSSVVVVQYMDENDKKQLIGIVVDSLGEISEIDKSRIVDSPSLFDSKGLAKSVVKPDLGSECSDMFVELNLERLIECLTEGIPDELAAEFNELNAQFQA</sequence>
<dbReference type="HOGENOM" id="CLU_015621_0_0_7"/>
<gene>
    <name evidence="2" type="ordered locus">Dalk_5047</name>
</gene>
<evidence type="ECO:0000259" key="1">
    <source>
        <dbReference type="PROSITE" id="PS50851"/>
    </source>
</evidence>
<keyword evidence="3" id="KW-1185">Reference proteome</keyword>
<dbReference type="GO" id="GO:0006935">
    <property type="term" value="P:chemotaxis"/>
    <property type="evidence" value="ECO:0007669"/>
    <property type="project" value="InterPro"/>
</dbReference>
<name>B8FDT7_DESAL</name>
<dbReference type="PROSITE" id="PS50851">
    <property type="entry name" value="CHEW"/>
    <property type="match status" value="1"/>
</dbReference>
<evidence type="ECO:0000313" key="2">
    <source>
        <dbReference type="EMBL" id="ACL06718.1"/>
    </source>
</evidence>
<reference evidence="2 3" key="1">
    <citation type="journal article" date="2012" name="Environ. Microbiol.">
        <title>The genome sequence of Desulfatibacillum alkenivorans AK-01: a blueprint for anaerobic alkane oxidation.</title>
        <authorList>
            <person name="Callaghan A.V."/>
            <person name="Morris B.E."/>
            <person name="Pereira I.A."/>
            <person name="McInerney M.J."/>
            <person name="Austin R.N."/>
            <person name="Groves J.T."/>
            <person name="Kukor J.J."/>
            <person name="Suflita J.M."/>
            <person name="Young L.Y."/>
            <person name="Zylstra G.J."/>
            <person name="Wawrik B."/>
        </authorList>
    </citation>
    <scope>NUCLEOTIDE SEQUENCE [LARGE SCALE GENOMIC DNA]</scope>
    <source>
        <strain evidence="2 3">AK-01</strain>
    </source>
</reference>
<protein>
    <submittedName>
        <fullName evidence="2">Receptor-coupling factor, CheW</fullName>
    </submittedName>
</protein>
<dbReference type="SUPFAM" id="SSF50341">
    <property type="entry name" value="CheW-like"/>
    <property type="match status" value="1"/>
</dbReference>
<dbReference type="KEGG" id="dal:Dalk_5047"/>
<accession>B8FDT7</accession>
<organism evidence="2 3">
    <name type="scientific">Desulfatibacillum aliphaticivorans</name>
    <dbReference type="NCBI Taxonomy" id="218208"/>
    <lineage>
        <taxon>Bacteria</taxon>
        <taxon>Pseudomonadati</taxon>
        <taxon>Thermodesulfobacteriota</taxon>
        <taxon>Desulfobacteria</taxon>
        <taxon>Desulfobacterales</taxon>
        <taxon>Desulfatibacillaceae</taxon>
        <taxon>Desulfatibacillum</taxon>
    </lineage>
</organism>
<dbReference type="Gene3D" id="3.30.450.20">
    <property type="entry name" value="PAS domain"/>
    <property type="match status" value="1"/>
</dbReference>
<dbReference type="InterPro" id="IPR002545">
    <property type="entry name" value="CheW-lke_dom"/>
</dbReference>
<dbReference type="EMBL" id="CP001322">
    <property type="protein sequence ID" value="ACL06718.1"/>
    <property type="molecule type" value="Genomic_DNA"/>
</dbReference>
<evidence type="ECO:0000313" key="3">
    <source>
        <dbReference type="Proteomes" id="UP000000739"/>
    </source>
</evidence>
<dbReference type="AlphaFoldDB" id="B8FDT7"/>
<keyword evidence="2" id="KW-0675">Receptor</keyword>
<dbReference type="eggNOG" id="COG0835">
    <property type="taxonomic scope" value="Bacteria"/>
</dbReference>
<feature type="domain" description="CheW-like" evidence="1">
    <location>
        <begin position="717"/>
        <end position="865"/>
    </location>
</feature>
<dbReference type="GO" id="GO:0007165">
    <property type="term" value="P:signal transduction"/>
    <property type="evidence" value="ECO:0007669"/>
    <property type="project" value="InterPro"/>
</dbReference>
<dbReference type="Proteomes" id="UP000000739">
    <property type="component" value="Chromosome"/>
</dbReference>
<dbReference type="CDD" id="cd18773">
    <property type="entry name" value="PDC1_HK_sensor"/>
    <property type="match status" value="1"/>
</dbReference>
<dbReference type="Pfam" id="PF01584">
    <property type="entry name" value="CheW"/>
    <property type="match status" value="1"/>
</dbReference>
<dbReference type="Gene3D" id="2.40.50.180">
    <property type="entry name" value="CheA-289, Domain 4"/>
    <property type="match status" value="1"/>
</dbReference>